<feature type="region of interest" description="Disordered" evidence="3">
    <location>
        <begin position="423"/>
        <end position="536"/>
    </location>
</feature>
<dbReference type="Pfam" id="PF00400">
    <property type="entry name" value="WD40"/>
    <property type="match status" value="1"/>
</dbReference>
<dbReference type="EMBL" id="JASFZW010000011">
    <property type="protein sequence ID" value="KAK2076251.1"/>
    <property type="molecule type" value="Genomic_DNA"/>
</dbReference>
<dbReference type="Gene3D" id="2.130.10.10">
    <property type="entry name" value="YVTN repeat-like/Quinoprotein amine dehydrogenase"/>
    <property type="match status" value="2"/>
</dbReference>
<evidence type="ECO:0000313" key="5">
    <source>
        <dbReference type="EMBL" id="KAK2076251.1"/>
    </source>
</evidence>
<dbReference type="InterPro" id="IPR045151">
    <property type="entry name" value="DCAF8"/>
</dbReference>
<comment type="caution">
    <text evidence="5">The sequence shown here is derived from an EMBL/GenBank/DDBJ whole genome shotgun (WGS) entry which is preliminary data.</text>
</comment>
<dbReference type="PANTHER" id="PTHR15574:SF40">
    <property type="entry name" value="WD AND TETRATRICOPEPTIDE REPEATS PROTEIN 1"/>
    <property type="match status" value="1"/>
</dbReference>
<dbReference type="InterPro" id="IPR036322">
    <property type="entry name" value="WD40_repeat_dom_sf"/>
</dbReference>
<keyword evidence="4" id="KW-0472">Membrane</keyword>
<dbReference type="InterPro" id="IPR015943">
    <property type="entry name" value="WD40/YVTN_repeat-like_dom_sf"/>
</dbReference>
<reference evidence="5" key="1">
    <citation type="submission" date="2021-01" db="EMBL/GenBank/DDBJ databases">
        <authorList>
            <person name="Eckstrom K.M.E."/>
        </authorList>
    </citation>
    <scope>NUCLEOTIDE SEQUENCE</scope>
    <source>
        <strain evidence="5">UVCC 0001</strain>
    </source>
</reference>
<dbReference type="GO" id="GO:0080008">
    <property type="term" value="C:Cul4-RING E3 ubiquitin ligase complex"/>
    <property type="evidence" value="ECO:0007669"/>
    <property type="project" value="TreeGrafter"/>
</dbReference>
<keyword evidence="4" id="KW-1133">Transmembrane helix</keyword>
<feature type="transmembrane region" description="Helical" evidence="4">
    <location>
        <begin position="16"/>
        <end position="37"/>
    </location>
</feature>
<keyword evidence="1" id="KW-0853">WD repeat</keyword>
<keyword evidence="6" id="KW-1185">Reference proteome</keyword>
<dbReference type="SUPFAM" id="SSF50978">
    <property type="entry name" value="WD40 repeat-like"/>
    <property type="match status" value="1"/>
</dbReference>
<dbReference type="GO" id="GO:0005737">
    <property type="term" value="C:cytoplasm"/>
    <property type="evidence" value="ECO:0007669"/>
    <property type="project" value="TreeGrafter"/>
</dbReference>
<feature type="compositionally biased region" description="Basic and acidic residues" evidence="3">
    <location>
        <begin position="449"/>
        <end position="459"/>
    </location>
</feature>
<evidence type="ECO:0000256" key="4">
    <source>
        <dbReference type="SAM" id="Phobius"/>
    </source>
</evidence>
<sequence length="725" mass="76419">MGYRLLLPKCQVYKRWYFWIIIAVIGSFFVTLALFAIRGFRQWKRFANLEEREEKLAMELAMWHLQGKDGELASLLENLARKASRAFHLHGDAVNAVLPQENGGFLSGSSDGTVLHTDPRLPPSVASTPVADQTLERVGRSRRSVPVYALASDASRPWMLAVGGGSAAVRVYDQRFCRQPTTAGARSAWVAAYVPSHLKPTLLAPARAPAYAVTTAHAHGTVAALSFARGGREIAAAYAHEAVYAFDCAAHARDAASLMSVEDFALPRSAARVDQNSSQTVPESRASPEGEPSSMPRIDSVGAQMSAERDQTALHRGPALGISPQASTRSGAGAGAELASPTDWWQHPLTSGTHHRGAVAGSHEEAVAQQRRSRRLRGHATAPVPAPQSLTASWVPRAPGQEEAPSWAGRLLVSQRGAGTGLEESTAAAGVARASAPRRPAADVSSRPRRVEAREDAGEHAPALSGRGPSLVGTHEPAAPSARGEAPAVQVGESRGAAASGAREAVGTNEGSQDPPRARPGEALLSPSGRTSDSRLGAIIHRVDGGGQDERPEISTRSMFARAYDLIGNGGMPEGLGMQAFNLSSVCLLGQSDAELLVCPSSLGAALVWDYETGQLLNVLVDPTESPMLAAASRPGTMDLATTSRDAAVRVWSPQAMEPRSVPALANILATRVAHAAEAVVADEGLATTEAGEEAQSLLLHALGLTHRNGELQGRDGRSIRCNLM</sequence>
<protein>
    <submittedName>
        <fullName evidence="5">Uncharacterized protein</fullName>
    </submittedName>
</protein>
<gene>
    <name evidence="5" type="ORF">QBZ16_001183</name>
</gene>
<feature type="region of interest" description="Disordered" evidence="3">
    <location>
        <begin position="270"/>
        <end position="298"/>
    </location>
</feature>
<evidence type="ECO:0000256" key="3">
    <source>
        <dbReference type="SAM" id="MobiDB-lite"/>
    </source>
</evidence>
<evidence type="ECO:0000256" key="1">
    <source>
        <dbReference type="ARBA" id="ARBA00022574"/>
    </source>
</evidence>
<dbReference type="Proteomes" id="UP001255856">
    <property type="component" value="Unassembled WGS sequence"/>
</dbReference>
<name>A0AAD9IDR0_PROWI</name>
<keyword evidence="2" id="KW-0677">Repeat</keyword>
<dbReference type="PANTHER" id="PTHR15574">
    <property type="entry name" value="WD REPEAT DOMAIN-CONTAINING FAMILY"/>
    <property type="match status" value="1"/>
</dbReference>
<dbReference type="GO" id="GO:0045717">
    <property type="term" value="P:negative regulation of fatty acid biosynthetic process"/>
    <property type="evidence" value="ECO:0007669"/>
    <property type="project" value="TreeGrafter"/>
</dbReference>
<dbReference type="SMART" id="SM00320">
    <property type="entry name" value="WD40"/>
    <property type="match status" value="3"/>
</dbReference>
<accession>A0AAD9IDR0</accession>
<feature type="compositionally biased region" description="Low complexity" evidence="3">
    <location>
        <begin position="491"/>
        <end position="507"/>
    </location>
</feature>
<organism evidence="5 6">
    <name type="scientific">Prototheca wickerhamii</name>
    <dbReference type="NCBI Taxonomy" id="3111"/>
    <lineage>
        <taxon>Eukaryota</taxon>
        <taxon>Viridiplantae</taxon>
        <taxon>Chlorophyta</taxon>
        <taxon>core chlorophytes</taxon>
        <taxon>Trebouxiophyceae</taxon>
        <taxon>Chlorellales</taxon>
        <taxon>Chlorellaceae</taxon>
        <taxon>Prototheca</taxon>
    </lineage>
</organism>
<keyword evidence="4" id="KW-0812">Transmembrane</keyword>
<feature type="compositionally biased region" description="Low complexity" evidence="3">
    <location>
        <begin position="427"/>
        <end position="445"/>
    </location>
</feature>
<dbReference type="InterPro" id="IPR001680">
    <property type="entry name" value="WD40_rpt"/>
</dbReference>
<evidence type="ECO:0000313" key="6">
    <source>
        <dbReference type="Proteomes" id="UP001255856"/>
    </source>
</evidence>
<evidence type="ECO:0000256" key="2">
    <source>
        <dbReference type="ARBA" id="ARBA00022737"/>
    </source>
</evidence>
<feature type="region of interest" description="Disordered" evidence="3">
    <location>
        <begin position="351"/>
        <end position="407"/>
    </location>
</feature>
<proteinExistence type="predicted"/>
<feature type="region of interest" description="Disordered" evidence="3">
    <location>
        <begin position="318"/>
        <end position="338"/>
    </location>
</feature>
<dbReference type="AlphaFoldDB" id="A0AAD9IDR0"/>